<dbReference type="AlphaFoldDB" id="A0A371HMC8"/>
<feature type="compositionally biased region" description="Basic residues" evidence="1">
    <location>
        <begin position="13"/>
        <end position="25"/>
    </location>
</feature>
<proteinExistence type="predicted"/>
<accession>A0A371HMC8</accession>
<sequence length="154" mass="17378">MDQNMVDAASGLRRSRHLKGSKRKIEKPADEAHISSEATHYRPASTSCVTSVWDMHLAISEATVPPEFKSGIAYITKVWTCWDHARDQDTRHHHSVNNRISKCHHGRIIPTMEDLILQFQQNIIATIHDFKIQVGQLVDIVSQMQSAGSRSIPS</sequence>
<feature type="region of interest" description="Disordered" evidence="1">
    <location>
        <begin position="1"/>
        <end position="37"/>
    </location>
</feature>
<feature type="non-terminal residue" evidence="2">
    <location>
        <position position="1"/>
    </location>
</feature>
<dbReference type="Proteomes" id="UP000257109">
    <property type="component" value="Unassembled WGS sequence"/>
</dbReference>
<dbReference type="OrthoDB" id="1436969at2759"/>
<organism evidence="2 3">
    <name type="scientific">Mucuna pruriens</name>
    <name type="common">Velvet bean</name>
    <name type="synonym">Dolichos pruriens</name>
    <dbReference type="NCBI Taxonomy" id="157652"/>
    <lineage>
        <taxon>Eukaryota</taxon>
        <taxon>Viridiplantae</taxon>
        <taxon>Streptophyta</taxon>
        <taxon>Embryophyta</taxon>
        <taxon>Tracheophyta</taxon>
        <taxon>Spermatophyta</taxon>
        <taxon>Magnoliopsida</taxon>
        <taxon>eudicotyledons</taxon>
        <taxon>Gunneridae</taxon>
        <taxon>Pentapetalae</taxon>
        <taxon>rosids</taxon>
        <taxon>fabids</taxon>
        <taxon>Fabales</taxon>
        <taxon>Fabaceae</taxon>
        <taxon>Papilionoideae</taxon>
        <taxon>50 kb inversion clade</taxon>
        <taxon>NPAAA clade</taxon>
        <taxon>indigoferoid/millettioid clade</taxon>
        <taxon>Phaseoleae</taxon>
        <taxon>Mucuna</taxon>
    </lineage>
</organism>
<evidence type="ECO:0000256" key="1">
    <source>
        <dbReference type="SAM" id="MobiDB-lite"/>
    </source>
</evidence>
<dbReference type="EMBL" id="QJKJ01002189">
    <property type="protein sequence ID" value="RDY03884.1"/>
    <property type="molecule type" value="Genomic_DNA"/>
</dbReference>
<keyword evidence="3" id="KW-1185">Reference proteome</keyword>
<protein>
    <submittedName>
        <fullName evidence="2">Uncharacterized protein</fullName>
    </submittedName>
</protein>
<comment type="caution">
    <text evidence="2">The sequence shown here is derived from an EMBL/GenBank/DDBJ whole genome shotgun (WGS) entry which is preliminary data.</text>
</comment>
<evidence type="ECO:0000313" key="3">
    <source>
        <dbReference type="Proteomes" id="UP000257109"/>
    </source>
</evidence>
<reference evidence="2" key="1">
    <citation type="submission" date="2018-05" db="EMBL/GenBank/DDBJ databases">
        <title>Draft genome of Mucuna pruriens seed.</title>
        <authorList>
            <person name="Nnadi N.E."/>
            <person name="Vos R."/>
            <person name="Hasami M.H."/>
            <person name="Devisetty U.K."/>
            <person name="Aguiy J.C."/>
        </authorList>
    </citation>
    <scope>NUCLEOTIDE SEQUENCE [LARGE SCALE GENOMIC DNA]</scope>
    <source>
        <strain evidence="2">JCA_2017</strain>
    </source>
</reference>
<gene>
    <name evidence="2" type="ORF">CR513_12478</name>
</gene>
<evidence type="ECO:0000313" key="2">
    <source>
        <dbReference type="EMBL" id="RDY03884.1"/>
    </source>
</evidence>
<name>A0A371HMC8_MUCPR</name>